<organism evidence="2 3">
    <name type="scientific">Entamoeba invadens IP1</name>
    <dbReference type="NCBI Taxonomy" id="370355"/>
    <lineage>
        <taxon>Eukaryota</taxon>
        <taxon>Amoebozoa</taxon>
        <taxon>Evosea</taxon>
        <taxon>Archamoebae</taxon>
        <taxon>Mastigamoebida</taxon>
        <taxon>Entamoebidae</taxon>
        <taxon>Entamoeba</taxon>
    </lineage>
</organism>
<dbReference type="VEuPathDB" id="AmoebaDB:EIN_173170"/>
<evidence type="ECO:0000313" key="2">
    <source>
        <dbReference type="EMBL" id="ELP84652.1"/>
    </source>
</evidence>
<dbReference type="EMBL" id="KB207112">
    <property type="protein sequence ID" value="ELP84652.1"/>
    <property type="molecule type" value="Genomic_DNA"/>
</dbReference>
<accession>A0A0A1TVX9</accession>
<evidence type="ECO:0008006" key="4">
    <source>
        <dbReference type="Google" id="ProtNLM"/>
    </source>
</evidence>
<dbReference type="InterPro" id="IPR029044">
    <property type="entry name" value="Nucleotide-diphossugar_trans"/>
</dbReference>
<keyword evidence="1" id="KW-0812">Transmembrane</keyword>
<dbReference type="Proteomes" id="UP000014680">
    <property type="component" value="Unassembled WGS sequence"/>
</dbReference>
<dbReference type="SUPFAM" id="SSF53448">
    <property type="entry name" value="Nucleotide-diphospho-sugar transferases"/>
    <property type="match status" value="1"/>
</dbReference>
<protein>
    <recommendedName>
        <fullName evidence="4">Nucleotide-diphospho-sugar transferase domain-containing protein</fullName>
    </recommendedName>
</protein>
<dbReference type="OrthoDB" id="413746at2759"/>
<dbReference type="OMA" id="LNYENEC"/>
<keyword evidence="3" id="KW-1185">Reference proteome</keyword>
<evidence type="ECO:0000313" key="3">
    <source>
        <dbReference type="Proteomes" id="UP000014680"/>
    </source>
</evidence>
<evidence type="ECO:0000256" key="1">
    <source>
        <dbReference type="SAM" id="Phobius"/>
    </source>
</evidence>
<dbReference type="GeneID" id="14883667"/>
<dbReference type="KEGG" id="eiv:EIN_173170"/>
<feature type="transmembrane region" description="Helical" evidence="1">
    <location>
        <begin position="12"/>
        <end position="28"/>
    </location>
</feature>
<reference evidence="2 3" key="1">
    <citation type="submission" date="2012-10" db="EMBL/GenBank/DDBJ databases">
        <authorList>
            <person name="Zafar N."/>
            <person name="Inman J."/>
            <person name="Hall N."/>
            <person name="Lorenzi H."/>
            <person name="Caler E."/>
        </authorList>
    </citation>
    <scope>NUCLEOTIDE SEQUENCE [LARGE SCALE GENOMIC DNA]</scope>
    <source>
        <strain evidence="2 3">IP1</strain>
    </source>
</reference>
<proteinExistence type="predicted"/>
<dbReference type="RefSeq" id="XP_004183998.1">
    <property type="nucleotide sequence ID" value="XM_004183950.1"/>
</dbReference>
<gene>
    <name evidence="2" type="ORF">EIN_173170</name>
</gene>
<sequence length="336" mass="39301">MRLILIFRDFSLVFVLVTVILFYFWPVYQTIEDRSLLTRKVISKFSNTRYDVNNFNYTGDCGKVFRYLSNNNRDVILGSLEYKTLCQGRVFWTAIKMARQAVPKARFVILIQKGYPSYCEGDMNIMRELGVELVFFDKKFQGDMSSLRFFHYLDYLKQHINNIDRVVLMDVRDVFFFGDFFMTFSTNEMSFVRECRSDTDPSLCYGPATFSTHGVWLEKFFGGEVRKQFEEQKLPAVNGGFMFGGVEKVIQMLEIFESFVDKRKMKWGYDQALFNVLYYNGTFNSIGAEASDCTQRFCYLGDSFRTVQKTILMGKSDCSPVATHKLRLNDIGWEMT</sequence>
<keyword evidence="1" id="KW-0472">Membrane</keyword>
<name>A0A0A1TVX9_ENTIV</name>
<keyword evidence="1" id="KW-1133">Transmembrane helix</keyword>
<dbReference type="AlphaFoldDB" id="A0A0A1TVX9"/>